<dbReference type="InterPro" id="IPR052708">
    <property type="entry name" value="PxpC"/>
</dbReference>
<name>A0A1N7DE56_9NOCA</name>
<dbReference type="SMART" id="SM00797">
    <property type="entry name" value="AHS2"/>
    <property type="match status" value="1"/>
</dbReference>
<protein>
    <submittedName>
        <fullName evidence="5">Biotin-dependent carboxylase uncharacterized domain-containing protein</fullName>
    </submittedName>
</protein>
<dbReference type="EMBL" id="FTNT01000002">
    <property type="protein sequence ID" value="SIR74101.1"/>
    <property type="molecule type" value="Genomic_DNA"/>
</dbReference>
<sequence>MTGTRALSVSATGPGVTVQDLGRPGYAHLGVPLSGAADRSSLRLANRLVGNRETAAALEITLGGLRAEARGLLFVVVTGASGIVRVDGTPVGHSSATAVQHGQMLTVDAPTDGVRSYLAVRGGIDVTPVLGSRSTDVLSGLGPEPVVGGTVLAIGTENEAWPSTTDAPREGSDPDQTVFLYAELGPRTDRVVDAELLFRGEWTVNPHSDRVGVRLDRIDDGPQLRHRDGLDAIPSEGIAYGSVQIPPSGQPVVFLADHPVTGGYPVIAVLRADSVDRAAQLAPGRTVRFIKP</sequence>
<dbReference type="NCBIfam" id="TIGR00724">
    <property type="entry name" value="urea_amlyse_rel"/>
    <property type="match status" value="1"/>
</dbReference>
<keyword evidence="2" id="KW-0378">Hydrolase</keyword>
<feature type="domain" description="Carboxyltransferase" evidence="4">
    <location>
        <begin position="28"/>
        <end position="291"/>
    </location>
</feature>
<dbReference type="GO" id="GO:0005524">
    <property type="term" value="F:ATP binding"/>
    <property type="evidence" value="ECO:0007669"/>
    <property type="project" value="UniProtKB-KW"/>
</dbReference>
<reference evidence="5 6" key="1">
    <citation type="submission" date="2017-01" db="EMBL/GenBank/DDBJ databases">
        <authorList>
            <person name="Mah S.A."/>
            <person name="Swanson W.J."/>
            <person name="Moy G.W."/>
            <person name="Vacquier V.D."/>
        </authorList>
    </citation>
    <scope>NUCLEOTIDE SEQUENCE [LARGE SCALE GENOMIC DNA]</scope>
    <source>
        <strain evidence="5 6">CPCC 203464</strain>
    </source>
</reference>
<dbReference type="SUPFAM" id="SSF50891">
    <property type="entry name" value="Cyclophilin-like"/>
    <property type="match status" value="1"/>
</dbReference>
<evidence type="ECO:0000256" key="3">
    <source>
        <dbReference type="ARBA" id="ARBA00022840"/>
    </source>
</evidence>
<dbReference type="PANTHER" id="PTHR43309">
    <property type="entry name" value="5-OXOPROLINASE SUBUNIT C"/>
    <property type="match status" value="1"/>
</dbReference>
<organism evidence="5 6">
    <name type="scientific">Williamsia sterculiae</name>
    <dbReference type="NCBI Taxonomy" id="1344003"/>
    <lineage>
        <taxon>Bacteria</taxon>
        <taxon>Bacillati</taxon>
        <taxon>Actinomycetota</taxon>
        <taxon>Actinomycetes</taxon>
        <taxon>Mycobacteriales</taxon>
        <taxon>Nocardiaceae</taxon>
        <taxon>Williamsia</taxon>
    </lineage>
</organism>
<keyword evidence="6" id="KW-1185">Reference proteome</keyword>
<evidence type="ECO:0000256" key="2">
    <source>
        <dbReference type="ARBA" id="ARBA00022801"/>
    </source>
</evidence>
<dbReference type="Proteomes" id="UP000186218">
    <property type="component" value="Unassembled WGS sequence"/>
</dbReference>
<dbReference type="InterPro" id="IPR003778">
    <property type="entry name" value="CT_A_B"/>
</dbReference>
<dbReference type="STRING" id="1344003.SAMN05445060_0570"/>
<dbReference type="Gene3D" id="2.40.100.10">
    <property type="entry name" value="Cyclophilin-like"/>
    <property type="match status" value="1"/>
</dbReference>
<evidence type="ECO:0000313" key="6">
    <source>
        <dbReference type="Proteomes" id="UP000186218"/>
    </source>
</evidence>
<keyword evidence="1" id="KW-0547">Nucleotide-binding</keyword>
<evidence type="ECO:0000256" key="1">
    <source>
        <dbReference type="ARBA" id="ARBA00022741"/>
    </source>
</evidence>
<accession>A0A1N7DE56</accession>
<gene>
    <name evidence="5" type="ORF">SAMN05445060_0570</name>
</gene>
<dbReference type="InterPro" id="IPR029000">
    <property type="entry name" value="Cyclophilin-like_dom_sf"/>
</dbReference>
<dbReference type="Pfam" id="PF02626">
    <property type="entry name" value="CT_A_B"/>
    <property type="match status" value="1"/>
</dbReference>
<evidence type="ECO:0000259" key="4">
    <source>
        <dbReference type="SMART" id="SM00797"/>
    </source>
</evidence>
<keyword evidence="3" id="KW-0067">ATP-binding</keyword>
<dbReference type="AlphaFoldDB" id="A0A1N7DE56"/>
<evidence type="ECO:0000313" key="5">
    <source>
        <dbReference type="EMBL" id="SIR74101.1"/>
    </source>
</evidence>
<dbReference type="OrthoDB" id="9768696at2"/>
<dbReference type="GO" id="GO:0016787">
    <property type="term" value="F:hydrolase activity"/>
    <property type="evidence" value="ECO:0007669"/>
    <property type="project" value="UniProtKB-KW"/>
</dbReference>
<dbReference type="PANTHER" id="PTHR43309:SF3">
    <property type="entry name" value="5-OXOPROLINASE SUBUNIT C"/>
    <property type="match status" value="1"/>
</dbReference>
<dbReference type="RefSeq" id="WP_076476461.1">
    <property type="nucleotide sequence ID" value="NZ_FTNT01000002.1"/>
</dbReference>
<proteinExistence type="predicted"/>